<organism evidence="2 3">
    <name type="scientific">Marmota monax</name>
    <name type="common">Woodchuck</name>
    <dbReference type="NCBI Taxonomy" id="9995"/>
    <lineage>
        <taxon>Eukaryota</taxon>
        <taxon>Metazoa</taxon>
        <taxon>Chordata</taxon>
        <taxon>Craniata</taxon>
        <taxon>Vertebrata</taxon>
        <taxon>Euteleostomi</taxon>
        <taxon>Mammalia</taxon>
        <taxon>Eutheria</taxon>
        <taxon>Euarchontoglires</taxon>
        <taxon>Glires</taxon>
        <taxon>Rodentia</taxon>
        <taxon>Sciuromorpha</taxon>
        <taxon>Sciuridae</taxon>
        <taxon>Xerinae</taxon>
        <taxon>Marmotini</taxon>
        <taxon>Marmota</taxon>
    </lineage>
</organism>
<protein>
    <submittedName>
        <fullName evidence="2">Uncharacterized protein</fullName>
    </submittedName>
</protein>
<keyword evidence="3" id="KW-1185">Reference proteome</keyword>
<evidence type="ECO:0000313" key="2">
    <source>
        <dbReference type="EMBL" id="VTJ67426.1"/>
    </source>
</evidence>
<proteinExistence type="predicted"/>
<accession>A0A5E4BDD3</accession>
<dbReference type="Proteomes" id="UP000335636">
    <property type="component" value="Unassembled WGS sequence"/>
</dbReference>
<reference evidence="2 3" key="1">
    <citation type="submission" date="2019-04" db="EMBL/GenBank/DDBJ databases">
        <authorList>
            <person name="Alioto T."/>
            <person name="Alioto T."/>
        </authorList>
    </citation>
    <scope>NUCLEOTIDE SEQUENCE [LARGE SCALE GENOMIC DNA]</scope>
</reference>
<dbReference type="EMBL" id="CABDUW010000381">
    <property type="protein sequence ID" value="VTJ67426.1"/>
    <property type="molecule type" value="Genomic_DNA"/>
</dbReference>
<sequence>MQELWPPLPFGPPSTSVGLPWWPPSWDSAAAEIIPYVHFTQALKSAESHTLHGTELISELFRPIPLQLWTQHPITESNHLHLGSPSSPSLVGATPSLELQLARYPVFNSPLFPTVANPAQ</sequence>
<evidence type="ECO:0000313" key="1">
    <source>
        <dbReference type="EMBL" id="KAF7481183.1"/>
    </source>
</evidence>
<name>A0A5E4BDD3_MARMO</name>
<reference evidence="1" key="2">
    <citation type="submission" date="2020-08" db="EMBL/GenBank/DDBJ databases">
        <authorList>
            <person name="Shumante A."/>
            <person name="Zimin A.V."/>
            <person name="Puiu D."/>
            <person name="Salzberg S.L."/>
        </authorList>
    </citation>
    <scope>NUCLEOTIDE SEQUENCE</scope>
    <source>
        <strain evidence="1">WC2-LM</strain>
        <tissue evidence="1">Liver</tissue>
    </source>
</reference>
<evidence type="ECO:0000313" key="3">
    <source>
        <dbReference type="Proteomes" id="UP000335636"/>
    </source>
</evidence>
<dbReference type="EMBL" id="WJEC01000747">
    <property type="protein sequence ID" value="KAF7481183.1"/>
    <property type="molecule type" value="Genomic_DNA"/>
</dbReference>
<dbReference type="Proteomes" id="UP000662637">
    <property type="component" value="Unassembled WGS sequence"/>
</dbReference>
<gene>
    <name evidence="1" type="ORF">GHT09_007462</name>
    <name evidence="2" type="ORF">MONAX_5E018752</name>
</gene>
<dbReference type="AlphaFoldDB" id="A0A5E4BDD3"/>